<feature type="domain" description="Baseplate protein J-like barrel" evidence="2">
    <location>
        <begin position="90"/>
        <end position="167"/>
    </location>
</feature>
<evidence type="ECO:0000313" key="5">
    <source>
        <dbReference type="EMBL" id="SIS49859.1"/>
    </source>
</evidence>
<protein>
    <submittedName>
        <fullName evidence="5">Uncharacterized phage protein gp47/JayE</fullName>
    </submittedName>
</protein>
<evidence type="ECO:0000259" key="2">
    <source>
        <dbReference type="Pfam" id="PF04865"/>
    </source>
</evidence>
<dbReference type="InterPro" id="IPR006949">
    <property type="entry name" value="Barrel_Baseplate_J-like"/>
</dbReference>
<evidence type="ECO:0000313" key="6">
    <source>
        <dbReference type="Proteomes" id="UP000185678"/>
    </source>
</evidence>
<evidence type="ECO:0000259" key="3">
    <source>
        <dbReference type="Pfam" id="PF26078"/>
    </source>
</evidence>
<dbReference type="Pfam" id="PF26078">
    <property type="entry name" value="Baseplate_J_M"/>
    <property type="match status" value="1"/>
</dbReference>
<reference evidence="5 6" key="1">
    <citation type="submission" date="2017-01" db="EMBL/GenBank/DDBJ databases">
        <authorList>
            <person name="Mah S.A."/>
            <person name="Swanson W.J."/>
            <person name="Moy G.W."/>
            <person name="Vacquier V.D."/>
        </authorList>
    </citation>
    <scope>NUCLEOTIDE SEQUENCE [LARGE SCALE GENOMIC DNA]</scope>
    <source>
        <strain evidence="5 6">DSM 11589</strain>
    </source>
</reference>
<organism evidence="5 6">
    <name type="scientific">Insolitispirillum peregrinum</name>
    <dbReference type="NCBI Taxonomy" id="80876"/>
    <lineage>
        <taxon>Bacteria</taxon>
        <taxon>Pseudomonadati</taxon>
        <taxon>Pseudomonadota</taxon>
        <taxon>Alphaproteobacteria</taxon>
        <taxon>Rhodospirillales</taxon>
        <taxon>Novispirillaceae</taxon>
        <taxon>Insolitispirillum</taxon>
    </lineage>
</organism>
<dbReference type="InterPro" id="IPR058530">
    <property type="entry name" value="Baseplate_J-like_C"/>
</dbReference>
<dbReference type="RefSeq" id="WP_076399229.1">
    <property type="nucleotide sequence ID" value="NZ_FTOA01000002.1"/>
</dbReference>
<evidence type="ECO:0000256" key="1">
    <source>
        <dbReference type="ARBA" id="ARBA00038087"/>
    </source>
</evidence>
<keyword evidence="6" id="KW-1185">Reference proteome</keyword>
<dbReference type="EMBL" id="FTOA01000002">
    <property type="protein sequence ID" value="SIS49859.1"/>
    <property type="molecule type" value="Genomic_DNA"/>
</dbReference>
<dbReference type="PANTHER" id="PTHR37829:SF3">
    <property type="entry name" value="PROTEIN JAYE-RELATED"/>
    <property type="match status" value="1"/>
</dbReference>
<feature type="domain" description="Baseplate J-like central" evidence="3">
    <location>
        <begin position="193"/>
        <end position="265"/>
    </location>
</feature>
<feature type="domain" description="Baseplate J-like C-terminal" evidence="4">
    <location>
        <begin position="279"/>
        <end position="350"/>
    </location>
</feature>
<proteinExistence type="inferred from homology"/>
<dbReference type="Pfam" id="PF26079">
    <property type="entry name" value="Baseplate_J_C"/>
    <property type="match status" value="1"/>
</dbReference>
<dbReference type="InterPro" id="IPR058531">
    <property type="entry name" value="Baseplate_J_M"/>
</dbReference>
<dbReference type="PANTHER" id="PTHR37829">
    <property type="entry name" value="PHAGE-LIKE ELEMENT PBSX PROTEIN XKDT"/>
    <property type="match status" value="1"/>
</dbReference>
<dbReference type="AlphaFoldDB" id="A0A1N7JKK6"/>
<dbReference type="InterPro" id="IPR052399">
    <property type="entry name" value="Phage_Baseplate_Assmbl_Protein"/>
</dbReference>
<dbReference type="Pfam" id="PF04865">
    <property type="entry name" value="Baseplate_J"/>
    <property type="match status" value="1"/>
</dbReference>
<comment type="similarity">
    <text evidence="1">Belongs to the Mu gp47/PBSX XkdT family.</text>
</comment>
<dbReference type="Proteomes" id="UP000185678">
    <property type="component" value="Unassembled WGS sequence"/>
</dbReference>
<evidence type="ECO:0000259" key="4">
    <source>
        <dbReference type="Pfam" id="PF26079"/>
    </source>
</evidence>
<name>A0A1N7JKK6_9PROT</name>
<accession>A0A1N7JKK6</accession>
<sequence length="351" mass="36639">MPWSRPSLKELVSSAETTIATALGLTVRPQVSNWGILARVVAGATHGLYGYLGWLSRQLLPDTAETAWLERHASIWGLQRSAASRASGQLTVTGASGAILPQGTLFRRSDGQRFATTADLTIPSSGTGSVAITASTGGTSSNSDSGITLTLLTSQSGIATTATISTGGLSGGTDAESDDSLRSRLLTRLRRPPQGGCADDYLAWAREVAGVTRAWVYPDWAGAGTVGLAFVCDELADPIPTATMRATVKEWVDAKRPVTAHLEVIPLTAQPITVVLSSLTPNTSLVRTAIETNLRDLLARESAPGATVLISHIREAISQATGETDHVLVSPIANITLASTAFPVFGALTVQ</sequence>
<dbReference type="STRING" id="80876.SAMN05421779_102355"/>
<gene>
    <name evidence="5" type="ORF">SAMN05421779_102355</name>
</gene>